<dbReference type="AlphaFoldDB" id="A0AAD4ZDW2"/>
<proteinExistence type="predicted"/>
<sequence>MGAQTDYASPENLKITAPGPSHYKFCKDVLSRADYTSPEFCLDVSSRADYTSPEFYEDVHSRTDYTSPEFCENVHS</sequence>
<reference evidence="1 2" key="1">
    <citation type="journal article" date="2022" name="G3 (Bethesda)">
        <title>Whole-genome sequence and methylome profiling of the almond [Prunus dulcis (Mill.) D.A. Webb] cultivar 'Nonpareil'.</title>
        <authorList>
            <person name="D'Amico-Willman K.M."/>
            <person name="Ouma W.Z."/>
            <person name="Meulia T."/>
            <person name="Sideli G.M."/>
            <person name="Gradziel T.M."/>
            <person name="Fresnedo-Ramirez J."/>
        </authorList>
    </citation>
    <scope>NUCLEOTIDE SEQUENCE [LARGE SCALE GENOMIC DNA]</scope>
    <source>
        <strain evidence="1">Clone GOH B32 T37-40</strain>
    </source>
</reference>
<evidence type="ECO:0000313" key="1">
    <source>
        <dbReference type="EMBL" id="KAI5343147.1"/>
    </source>
</evidence>
<protein>
    <submittedName>
        <fullName evidence="1">Uncharacterized protein</fullName>
    </submittedName>
</protein>
<dbReference type="Proteomes" id="UP001054821">
    <property type="component" value="Chromosome 2"/>
</dbReference>
<dbReference type="EMBL" id="JAJFAZ020000002">
    <property type="protein sequence ID" value="KAI5343147.1"/>
    <property type="molecule type" value="Genomic_DNA"/>
</dbReference>
<name>A0AAD4ZDW2_PRUDU</name>
<organism evidence="1 2">
    <name type="scientific">Prunus dulcis</name>
    <name type="common">Almond</name>
    <name type="synonym">Amygdalus dulcis</name>
    <dbReference type="NCBI Taxonomy" id="3755"/>
    <lineage>
        <taxon>Eukaryota</taxon>
        <taxon>Viridiplantae</taxon>
        <taxon>Streptophyta</taxon>
        <taxon>Embryophyta</taxon>
        <taxon>Tracheophyta</taxon>
        <taxon>Spermatophyta</taxon>
        <taxon>Magnoliopsida</taxon>
        <taxon>eudicotyledons</taxon>
        <taxon>Gunneridae</taxon>
        <taxon>Pentapetalae</taxon>
        <taxon>rosids</taxon>
        <taxon>fabids</taxon>
        <taxon>Rosales</taxon>
        <taxon>Rosaceae</taxon>
        <taxon>Amygdaloideae</taxon>
        <taxon>Amygdaleae</taxon>
        <taxon>Prunus</taxon>
    </lineage>
</organism>
<comment type="caution">
    <text evidence="1">The sequence shown here is derived from an EMBL/GenBank/DDBJ whole genome shotgun (WGS) entry which is preliminary data.</text>
</comment>
<keyword evidence="2" id="KW-1185">Reference proteome</keyword>
<accession>A0AAD4ZDW2</accession>
<evidence type="ECO:0000313" key="2">
    <source>
        <dbReference type="Proteomes" id="UP001054821"/>
    </source>
</evidence>
<gene>
    <name evidence="1" type="ORF">L3X38_011023</name>
</gene>